<name>A0ABQ5UUQ7_9HYPH</name>
<keyword evidence="8" id="KW-1185">Reference proteome</keyword>
<dbReference type="Pfam" id="PF00005">
    <property type="entry name" value="ABC_tran"/>
    <property type="match status" value="1"/>
</dbReference>
<dbReference type="PANTHER" id="PTHR43820:SF8">
    <property type="entry name" value="ABC TRANSPORTER SUBSTRATE-BINDING PROTEIN"/>
    <property type="match status" value="1"/>
</dbReference>
<keyword evidence="5" id="KW-0029">Amino-acid transport</keyword>
<dbReference type="EMBL" id="BSNI01000002">
    <property type="protein sequence ID" value="GLQ18422.1"/>
    <property type="molecule type" value="Genomic_DNA"/>
</dbReference>
<dbReference type="Gene3D" id="3.40.50.300">
    <property type="entry name" value="P-loop containing nucleotide triphosphate hydrolases"/>
    <property type="match status" value="1"/>
</dbReference>
<keyword evidence="2" id="KW-0813">Transport</keyword>
<dbReference type="CDD" id="cd03224">
    <property type="entry name" value="ABC_TM1139_LivF_branched"/>
    <property type="match status" value="1"/>
</dbReference>
<evidence type="ECO:0000256" key="4">
    <source>
        <dbReference type="ARBA" id="ARBA00022840"/>
    </source>
</evidence>
<evidence type="ECO:0000256" key="1">
    <source>
        <dbReference type="ARBA" id="ARBA00005417"/>
    </source>
</evidence>
<comment type="caution">
    <text evidence="7">The sequence shown here is derived from an EMBL/GenBank/DDBJ whole genome shotgun (WGS) entry which is preliminary data.</text>
</comment>
<gene>
    <name evidence="7" type="primary">livF</name>
    <name evidence="7" type="ORF">GCM10007879_26710</name>
</gene>
<dbReference type="InterPro" id="IPR003593">
    <property type="entry name" value="AAA+_ATPase"/>
</dbReference>
<organism evidence="7 8">
    <name type="scientific">Maritalea porphyrae</name>
    <dbReference type="NCBI Taxonomy" id="880732"/>
    <lineage>
        <taxon>Bacteria</taxon>
        <taxon>Pseudomonadati</taxon>
        <taxon>Pseudomonadota</taxon>
        <taxon>Alphaproteobacteria</taxon>
        <taxon>Hyphomicrobiales</taxon>
        <taxon>Devosiaceae</taxon>
        <taxon>Maritalea</taxon>
    </lineage>
</organism>
<dbReference type="GO" id="GO:0005524">
    <property type="term" value="F:ATP binding"/>
    <property type="evidence" value="ECO:0007669"/>
    <property type="project" value="UniProtKB-KW"/>
</dbReference>
<dbReference type="InterPro" id="IPR017871">
    <property type="entry name" value="ABC_transporter-like_CS"/>
</dbReference>
<dbReference type="PROSITE" id="PS50893">
    <property type="entry name" value="ABC_TRANSPORTER_2"/>
    <property type="match status" value="1"/>
</dbReference>
<protein>
    <submittedName>
        <fullName evidence="7">ABC transporter ATP-binding protein</fullName>
    </submittedName>
</protein>
<sequence>MLSVENIDVVYHHTVQALRGMSLDVPKGKIVALLGSNGAGKTTTLKTASNLVQLENGHVREGRIRFKDQNIAQLSADALVHQGLFHIREGRRIFSELTVDDNLVAASYALKGRNIRPDYEKIYSFFPRLKERRKQVAGYLSGGEQQMLAFGRAMIAAPEMILMDEPSLGLAPKIITEIFDTIRRLNADDGITILLVEQNAHLAFSIADYSYIMESGQIVMEGRSEKLRDDPDVRSFYLGVGDEGSERTSFRDVKHYKRRKRWLS</sequence>
<feature type="domain" description="ABC transporter" evidence="6">
    <location>
        <begin position="2"/>
        <end position="240"/>
    </location>
</feature>
<evidence type="ECO:0000256" key="2">
    <source>
        <dbReference type="ARBA" id="ARBA00022448"/>
    </source>
</evidence>
<evidence type="ECO:0000256" key="5">
    <source>
        <dbReference type="ARBA" id="ARBA00022970"/>
    </source>
</evidence>
<dbReference type="PANTHER" id="PTHR43820">
    <property type="entry name" value="HIGH-AFFINITY BRANCHED-CHAIN AMINO ACID TRANSPORT ATP-BINDING PROTEIN LIVF"/>
    <property type="match status" value="1"/>
</dbReference>
<evidence type="ECO:0000313" key="7">
    <source>
        <dbReference type="EMBL" id="GLQ18422.1"/>
    </source>
</evidence>
<dbReference type="InterPro" id="IPR052156">
    <property type="entry name" value="BCAA_Transport_ATP-bd_LivF"/>
</dbReference>
<keyword evidence="3" id="KW-0547">Nucleotide-binding</keyword>
<dbReference type="PROSITE" id="PS00211">
    <property type="entry name" value="ABC_TRANSPORTER_1"/>
    <property type="match status" value="1"/>
</dbReference>
<dbReference type="InterPro" id="IPR003439">
    <property type="entry name" value="ABC_transporter-like_ATP-bd"/>
</dbReference>
<dbReference type="SMART" id="SM00382">
    <property type="entry name" value="AAA"/>
    <property type="match status" value="1"/>
</dbReference>
<evidence type="ECO:0000313" key="8">
    <source>
        <dbReference type="Proteomes" id="UP001161405"/>
    </source>
</evidence>
<dbReference type="Proteomes" id="UP001161405">
    <property type="component" value="Unassembled WGS sequence"/>
</dbReference>
<reference evidence="7" key="2">
    <citation type="submission" date="2023-01" db="EMBL/GenBank/DDBJ databases">
        <title>Draft genome sequence of Maritalea porphyrae strain NBRC 107169.</title>
        <authorList>
            <person name="Sun Q."/>
            <person name="Mori K."/>
        </authorList>
    </citation>
    <scope>NUCLEOTIDE SEQUENCE</scope>
    <source>
        <strain evidence="7">NBRC 107169</strain>
    </source>
</reference>
<reference evidence="7" key="1">
    <citation type="journal article" date="2014" name="Int. J. Syst. Evol. Microbiol.">
        <title>Complete genome of a new Firmicutes species belonging to the dominant human colonic microbiota ('Ruminococcus bicirculans') reveals two chromosomes and a selective capacity to utilize plant glucans.</title>
        <authorList>
            <consortium name="NISC Comparative Sequencing Program"/>
            <person name="Wegmann U."/>
            <person name="Louis P."/>
            <person name="Goesmann A."/>
            <person name="Henrissat B."/>
            <person name="Duncan S.H."/>
            <person name="Flint H.J."/>
        </authorList>
    </citation>
    <scope>NUCLEOTIDE SEQUENCE</scope>
    <source>
        <strain evidence="7">NBRC 107169</strain>
    </source>
</reference>
<dbReference type="SUPFAM" id="SSF52540">
    <property type="entry name" value="P-loop containing nucleoside triphosphate hydrolases"/>
    <property type="match status" value="1"/>
</dbReference>
<dbReference type="InterPro" id="IPR027417">
    <property type="entry name" value="P-loop_NTPase"/>
</dbReference>
<dbReference type="RefSeq" id="WP_284365342.1">
    <property type="nucleotide sequence ID" value="NZ_BSNI01000002.1"/>
</dbReference>
<keyword evidence="4 7" id="KW-0067">ATP-binding</keyword>
<proteinExistence type="inferred from homology"/>
<evidence type="ECO:0000256" key="3">
    <source>
        <dbReference type="ARBA" id="ARBA00022741"/>
    </source>
</evidence>
<accession>A0ABQ5UUQ7</accession>
<evidence type="ECO:0000259" key="6">
    <source>
        <dbReference type="PROSITE" id="PS50893"/>
    </source>
</evidence>
<comment type="similarity">
    <text evidence="1">Belongs to the ABC transporter superfamily.</text>
</comment>